<dbReference type="AlphaFoldDB" id="A0A0G0N421"/>
<dbReference type="GO" id="GO:0016740">
    <property type="term" value="F:transferase activity"/>
    <property type="evidence" value="ECO:0007669"/>
    <property type="project" value="UniProtKB-KW"/>
</dbReference>
<accession>A0A0G0N421</accession>
<dbReference type="PANTHER" id="PTHR43179">
    <property type="entry name" value="RHAMNOSYLTRANSFERASE WBBL"/>
    <property type="match status" value="1"/>
</dbReference>
<gene>
    <name evidence="2" type="ORF">UT40_C0042G0003</name>
</gene>
<dbReference type="CDD" id="cd04186">
    <property type="entry name" value="GT_2_like_c"/>
    <property type="match status" value="1"/>
</dbReference>
<comment type="caution">
    <text evidence="2">The sequence shown here is derived from an EMBL/GenBank/DDBJ whole genome shotgun (WGS) entry which is preliminary data.</text>
</comment>
<dbReference type="InterPro" id="IPR029044">
    <property type="entry name" value="Nucleotide-diphossugar_trans"/>
</dbReference>
<name>A0A0G0N421_9BACT</name>
<feature type="domain" description="Glycosyltransferase 2-like" evidence="1">
    <location>
        <begin position="6"/>
        <end position="119"/>
    </location>
</feature>
<sequence length="298" mass="34669">MKNDVSIIIPVFNTRELIARIFPIVIKTKENASNRLIEIIVVDDASTDGSYEFIKKNFPEIRLIKHKINRGFSASINTGVRSARGKLLALLNSDVLPDKNFLTYVVKHFEEQEVFAVSLHEKGFSWAKGYFKEGFIEHAPGKLKDEAHETFWVNGGSGVFRRDYWMKLGGLDERLLSPFYWEDIDICYRAAKRGLINVWEPNSKIIHEHESTIKKLPQNYVNNIRERNQLLFIWKNITSPNLFRKHILGLIQRVIRHPGYIKIVLMALGKIRFIIKARKKEKKESKISDEAIFAKFKD</sequence>
<evidence type="ECO:0000313" key="2">
    <source>
        <dbReference type="EMBL" id="KKR10969.1"/>
    </source>
</evidence>
<reference evidence="2 3" key="1">
    <citation type="journal article" date="2015" name="Nature">
        <title>rRNA introns, odd ribosomes, and small enigmatic genomes across a large radiation of phyla.</title>
        <authorList>
            <person name="Brown C.T."/>
            <person name="Hug L.A."/>
            <person name="Thomas B.C."/>
            <person name="Sharon I."/>
            <person name="Castelle C.J."/>
            <person name="Singh A."/>
            <person name="Wilkins M.J."/>
            <person name="Williams K.H."/>
            <person name="Banfield J.F."/>
        </authorList>
    </citation>
    <scope>NUCLEOTIDE SEQUENCE [LARGE SCALE GENOMIC DNA]</scope>
</reference>
<keyword evidence="2" id="KW-0808">Transferase</keyword>
<evidence type="ECO:0000259" key="1">
    <source>
        <dbReference type="Pfam" id="PF00535"/>
    </source>
</evidence>
<dbReference type="Proteomes" id="UP000034690">
    <property type="component" value="Unassembled WGS sequence"/>
</dbReference>
<protein>
    <submittedName>
        <fullName evidence="2">Glycosyl transferase, family 2</fullName>
    </submittedName>
</protein>
<dbReference type="EMBL" id="LBWQ01000042">
    <property type="protein sequence ID" value="KKR10969.1"/>
    <property type="molecule type" value="Genomic_DNA"/>
</dbReference>
<dbReference type="SUPFAM" id="SSF53448">
    <property type="entry name" value="Nucleotide-diphospho-sugar transferases"/>
    <property type="match status" value="1"/>
</dbReference>
<evidence type="ECO:0000313" key="3">
    <source>
        <dbReference type="Proteomes" id="UP000034690"/>
    </source>
</evidence>
<dbReference type="InterPro" id="IPR001173">
    <property type="entry name" value="Glyco_trans_2-like"/>
</dbReference>
<dbReference type="Gene3D" id="3.90.550.10">
    <property type="entry name" value="Spore Coat Polysaccharide Biosynthesis Protein SpsA, Chain A"/>
    <property type="match status" value="1"/>
</dbReference>
<organism evidence="2 3">
    <name type="scientific">Candidatus Woesebacteria bacterium GW2011_GWA1_39_21b</name>
    <dbReference type="NCBI Taxonomy" id="1618551"/>
    <lineage>
        <taxon>Bacteria</taxon>
        <taxon>Candidatus Woeseibacteriota</taxon>
    </lineage>
</organism>
<dbReference type="PANTHER" id="PTHR43179:SF7">
    <property type="entry name" value="RHAMNOSYLTRANSFERASE WBBL"/>
    <property type="match status" value="1"/>
</dbReference>
<proteinExistence type="predicted"/>
<dbReference type="Pfam" id="PF00535">
    <property type="entry name" value="Glycos_transf_2"/>
    <property type="match status" value="1"/>
</dbReference>